<organism evidence="1 2">
    <name type="scientific">Haliscomenobacter hydrossis (strain ATCC 27775 / DSM 1100 / LMG 10767 / O)</name>
    <dbReference type="NCBI Taxonomy" id="760192"/>
    <lineage>
        <taxon>Bacteria</taxon>
        <taxon>Pseudomonadati</taxon>
        <taxon>Bacteroidota</taxon>
        <taxon>Saprospiria</taxon>
        <taxon>Saprospirales</taxon>
        <taxon>Haliscomenobacteraceae</taxon>
        <taxon>Haliscomenobacter</taxon>
    </lineage>
</organism>
<dbReference type="NCBIfam" id="TIGR00741">
    <property type="entry name" value="yfiA"/>
    <property type="match status" value="1"/>
</dbReference>
<dbReference type="RefSeq" id="WP_013766943.1">
    <property type="nucleotide sequence ID" value="NC_015510.1"/>
</dbReference>
<dbReference type="InterPro" id="IPR036567">
    <property type="entry name" value="RHF-like"/>
</dbReference>
<dbReference type="OrthoDB" id="9808702at2"/>
<dbReference type="Gene3D" id="3.30.160.100">
    <property type="entry name" value="Ribosome hibernation promotion factor-like"/>
    <property type="match status" value="1"/>
</dbReference>
<dbReference type="Proteomes" id="UP000008461">
    <property type="component" value="Chromosome"/>
</dbReference>
<dbReference type="CDD" id="cd00552">
    <property type="entry name" value="RaiA"/>
    <property type="match status" value="1"/>
</dbReference>
<proteinExistence type="predicted"/>
<dbReference type="AlphaFoldDB" id="F4KUG9"/>
<keyword evidence="2" id="KW-1185">Reference proteome</keyword>
<dbReference type="HOGENOM" id="CLU_071472_5_0_10"/>
<dbReference type="KEGG" id="hhy:Halhy_4566"/>
<dbReference type="Pfam" id="PF02482">
    <property type="entry name" value="Ribosomal_S30AE"/>
    <property type="match status" value="1"/>
</dbReference>
<evidence type="ECO:0000313" key="1">
    <source>
        <dbReference type="EMBL" id="AEE52405.1"/>
    </source>
</evidence>
<dbReference type="SUPFAM" id="SSF69754">
    <property type="entry name" value="Ribosome binding protein Y (YfiA homologue)"/>
    <property type="match status" value="1"/>
</dbReference>
<accession>F4KUG9</accession>
<gene>
    <name evidence="1" type="ordered locus">Halhy_4566</name>
</gene>
<sequence>MVVYTEAVQFKVDSKLVDFIEKKLSKIDQFFDRIINARVVLKLENTGQVREKIAEVRINVPGETLFVKVTHKSFEAAVEQAVDSLKRQIIKYKEKQS</sequence>
<reference evidence="1 2" key="1">
    <citation type="journal article" date="2011" name="Stand. Genomic Sci.">
        <title>Complete genome sequence of Haliscomenobacter hydrossis type strain (O).</title>
        <authorList>
            <consortium name="US DOE Joint Genome Institute (JGI-PGF)"/>
            <person name="Daligault H."/>
            <person name="Lapidus A."/>
            <person name="Zeytun A."/>
            <person name="Nolan M."/>
            <person name="Lucas S."/>
            <person name="Del Rio T.G."/>
            <person name="Tice H."/>
            <person name="Cheng J.F."/>
            <person name="Tapia R."/>
            <person name="Han C."/>
            <person name="Goodwin L."/>
            <person name="Pitluck S."/>
            <person name="Liolios K."/>
            <person name="Pagani I."/>
            <person name="Ivanova N."/>
            <person name="Huntemann M."/>
            <person name="Mavromatis K."/>
            <person name="Mikhailova N."/>
            <person name="Pati A."/>
            <person name="Chen A."/>
            <person name="Palaniappan K."/>
            <person name="Land M."/>
            <person name="Hauser L."/>
            <person name="Brambilla E.M."/>
            <person name="Rohde M."/>
            <person name="Verbarg S."/>
            <person name="Goker M."/>
            <person name="Bristow J."/>
            <person name="Eisen J.A."/>
            <person name="Markowitz V."/>
            <person name="Hugenholtz P."/>
            <person name="Kyrpides N.C."/>
            <person name="Klenk H.P."/>
            <person name="Woyke T."/>
        </authorList>
    </citation>
    <scope>NUCLEOTIDE SEQUENCE [LARGE SCALE GENOMIC DNA]</scope>
    <source>
        <strain evidence="2">ATCC 27775 / DSM 1100 / LMG 10767 / O</strain>
    </source>
</reference>
<protein>
    <submittedName>
        <fullName evidence="1">Ribosomal subunit interface protein</fullName>
    </submittedName>
</protein>
<reference key="2">
    <citation type="submission" date="2011-04" db="EMBL/GenBank/DDBJ databases">
        <title>Complete sequence of chromosome of Haliscomenobacter hydrossis DSM 1100.</title>
        <authorList>
            <consortium name="US DOE Joint Genome Institute (JGI-PGF)"/>
            <person name="Lucas S."/>
            <person name="Han J."/>
            <person name="Lapidus A."/>
            <person name="Bruce D."/>
            <person name="Goodwin L."/>
            <person name="Pitluck S."/>
            <person name="Peters L."/>
            <person name="Kyrpides N."/>
            <person name="Mavromatis K."/>
            <person name="Ivanova N."/>
            <person name="Ovchinnikova G."/>
            <person name="Pagani I."/>
            <person name="Daligault H."/>
            <person name="Detter J.C."/>
            <person name="Han C."/>
            <person name="Land M."/>
            <person name="Hauser L."/>
            <person name="Markowitz V."/>
            <person name="Cheng J.-F."/>
            <person name="Hugenholtz P."/>
            <person name="Woyke T."/>
            <person name="Wu D."/>
            <person name="Verbarg S."/>
            <person name="Frueling A."/>
            <person name="Brambilla E."/>
            <person name="Klenk H.-P."/>
            <person name="Eisen J.A."/>
        </authorList>
    </citation>
    <scope>NUCLEOTIDE SEQUENCE</scope>
    <source>
        <strain>DSM 1100</strain>
    </source>
</reference>
<dbReference type="InterPro" id="IPR003489">
    <property type="entry name" value="RHF/RaiA"/>
</dbReference>
<name>F4KUG9_HALH1</name>
<dbReference type="eggNOG" id="COG1544">
    <property type="taxonomic scope" value="Bacteria"/>
</dbReference>
<dbReference type="EMBL" id="CP002691">
    <property type="protein sequence ID" value="AEE52405.1"/>
    <property type="molecule type" value="Genomic_DNA"/>
</dbReference>
<dbReference type="STRING" id="760192.Halhy_4566"/>
<evidence type="ECO:0000313" key="2">
    <source>
        <dbReference type="Proteomes" id="UP000008461"/>
    </source>
</evidence>